<protein>
    <submittedName>
        <fullName evidence="1">Uncharacterized protein</fullName>
    </submittedName>
</protein>
<gene>
    <name evidence="1" type="ORF">A4V15_02850</name>
</gene>
<dbReference type="AlphaFoldDB" id="A0A178LGM8"/>
<evidence type="ECO:0000313" key="2">
    <source>
        <dbReference type="Proteomes" id="UP000078356"/>
    </source>
</evidence>
<dbReference type="Proteomes" id="UP000078356">
    <property type="component" value="Unassembled WGS sequence"/>
</dbReference>
<dbReference type="EMBL" id="LWCR01000012">
    <property type="protein sequence ID" value="OAN29895.1"/>
    <property type="molecule type" value="Genomic_DNA"/>
</dbReference>
<sequence length="82" mass="9544">MRQGFPRQRRPIIEQLQYLVSHNGNTGITHPHEIAPIGRRRDTKGSGDIEFDVLTLVFCHNQPRNHSYVHRQLLDAFSNLIE</sequence>
<evidence type="ECO:0000313" key="1">
    <source>
        <dbReference type="EMBL" id="OAN29895.1"/>
    </source>
</evidence>
<organism evidence="1 2">
    <name type="scientific">Pseudomonas oryzihabitans</name>
    <dbReference type="NCBI Taxonomy" id="47885"/>
    <lineage>
        <taxon>Bacteria</taxon>
        <taxon>Pseudomonadati</taxon>
        <taxon>Pseudomonadota</taxon>
        <taxon>Gammaproteobacteria</taxon>
        <taxon>Pseudomonadales</taxon>
        <taxon>Pseudomonadaceae</taxon>
        <taxon>Pseudomonas</taxon>
    </lineage>
</organism>
<name>A0A178LGM8_9PSED</name>
<accession>A0A178LGM8</accession>
<proteinExistence type="predicted"/>
<comment type="caution">
    <text evidence="1">The sequence shown here is derived from an EMBL/GenBank/DDBJ whole genome shotgun (WGS) entry which is preliminary data.</text>
</comment>
<reference evidence="1 2" key="1">
    <citation type="submission" date="2016-04" db="EMBL/GenBank/DDBJ databases">
        <title>Draft Genome Sequences of Staphylococcus capitis Strain H36, S. capitis Strain H65, S. cohnii Strain H62, S. hominis Strain H69, Mycobacterium iranicum Strain H39, Plantibacter sp. Strain H53, Pseudomonas oryzihabitans Strain H72, and Microbacterium sp. Strain H83, isolated from residential settings.</title>
        <authorList>
            <person name="Lymperopoulou D."/>
            <person name="Adams R.I."/>
            <person name="Lindow S."/>
            <person name="Coil D.A."/>
            <person name="Jospin G."/>
            <person name="Eisen J.A."/>
        </authorList>
    </citation>
    <scope>NUCLEOTIDE SEQUENCE [LARGE SCALE GENOMIC DNA]</scope>
    <source>
        <strain evidence="1 2">H72</strain>
    </source>
</reference>